<dbReference type="HAMAP" id="MF_00001">
    <property type="entry name" value="Asp_carb_tr"/>
    <property type="match status" value="1"/>
</dbReference>
<dbReference type="InterPro" id="IPR006130">
    <property type="entry name" value="Asp/Orn_carbamoylTrfase"/>
</dbReference>
<proteinExistence type="inferred from homology"/>
<feature type="binding site" evidence="7">
    <location>
        <position position="59"/>
    </location>
    <ligand>
        <name>carbamoyl phosphate</name>
        <dbReference type="ChEBI" id="CHEBI:58228"/>
    </ligand>
</feature>
<feature type="binding site" evidence="7">
    <location>
        <position position="270"/>
    </location>
    <ligand>
        <name>carbamoyl phosphate</name>
        <dbReference type="ChEBI" id="CHEBI:58228"/>
    </ligand>
</feature>
<dbReference type="PANTHER" id="PTHR45753">
    <property type="entry name" value="ORNITHINE CARBAMOYLTRANSFERASE, MITOCHONDRIAL"/>
    <property type="match status" value="1"/>
</dbReference>
<reference evidence="8 9" key="1">
    <citation type="journal article" date="2014" name="Genome Announc.">
        <title>Comparative Genome Analysis of Two Isolates of the Fish Pathogen Piscirickettsia salmonis from Different Hosts Reveals Major Differences in Virulence-Associated Secretion Systems.</title>
        <authorList>
            <person name="Bohle H."/>
            <person name="Henriquez P."/>
            <person name="Grothusen H."/>
            <person name="Navas E."/>
            <person name="Sandoval A."/>
            <person name="Bustamante F."/>
            <person name="Bustos P."/>
            <person name="Mancilla M."/>
        </authorList>
    </citation>
    <scope>NUCLEOTIDE SEQUENCE [LARGE SCALE GENOMIC DNA]</scope>
    <source>
        <strain evidence="9">B1-32597</strain>
    </source>
</reference>
<evidence type="ECO:0000313" key="8">
    <source>
        <dbReference type="EMBL" id="ALB23430.1"/>
    </source>
</evidence>
<dbReference type="NCBIfam" id="NF002032">
    <property type="entry name" value="PRK00856.1"/>
    <property type="match status" value="1"/>
</dbReference>
<dbReference type="GO" id="GO:0006207">
    <property type="term" value="P:'de novo' pyrimidine nucleobase biosynthetic process"/>
    <property type="evidence" value="ECO:0007669"/>
    <property type="project" value="InterPro"/>
</dbReference>
<dbReference type="InterPro" id="IPR002082">
    <property type="entry name" value="Asp_carbamoyltransf"/>
</dbReference>
<dbReference type="GO" id="GO:0004070">
    <property type="term" value="F:aspartate carbamoyltransferase activity"/>
    <property type="evidence" value="ECO:0007669"/>
    <property type="project" value="UniProtKB-UniRule"/>
</dbReference>
<sequence>MTSSLYQQHLLSIQDLDRTKIDLIITTALNFKKNKTHKSLSQLLENKIIASCFYEASTRTRLSFEAAALKLGAKIIGFADARNTSTSKGETLEDSMRIIALYANAIILRHPQEGAAKRTANVSHIPILNAGDGSNQHPTQALLDLVTIIEKHNTLDDLHIGFSGDLKYGRTVHSLVEALIHYQPACLYFISDDSLQIPEYLIKKLDKNNINYKKSHILSNYLDQLDVIYMTRLQKERFGNTPDDYNHNLCLTIDKLENSKKQLQILHPLPRGNEINPAVDHTPYAHYFHQAENGLYTRQALLALTLADNIPTFNNKLN</sequence>
<dbReference type="Proteomes" id="UP000029558">
    <property type="component" value="Chromosome"/>
</dbReference>
<dbReference type="InterPro" id="IPR006131">
    <property type="entry name" value="Asp_carbamoyltransf_Asp/Orn-bd"/>
</dbReference>
<feature type="binding site" evidence="7">
    <location>
        <position position="140"/>
    </location>
    <ligand>
        <name>carbamoyl phosphate</name>
        <dbReference type="ChEBI" id="CHEBI:58228"/>
    </ligand>
</feature>
<comment type="subunit">
    <text evidence="7">Heterododecamer (2C3:3R2) of six catalytic PyrB chains organized as two trimers (C3), and six regulatory PyrI chains organized as three dimers (R2).</text>
</comment>
<comment type="catalytic activity">
    <reaction evidence="6 7">
        <text>carbamoyl phosphate + L-aspartate = N-carbamoyl-L-aspartate + phosphate + H(+)</text>
        <dbReference type="Rhea" id="RHEA:20013"/>
        <dbReference type="ChEBI" id="CHEBI:15378"/>
        <dbReference type="ChEBI" id="CHEBI:29991"/>
        <dbReference type="ChEBI" id="CHEBI:32814"/>
        <dbReference type="ChEBI" id="CHEBI:43474"/>
        <dbReference type="ChEBI" id="CHEBI:58228"/>
        <dbReference type="EC" id="2.1.3.2"/>
    </reaction>
</comment>
<dbReference type="PRINTS" id="PR00101">
    <property type="entry name" value="ATCASE"/>
</dbReference>
<evidence type="ECO:0000256" key="3">
    <source>
        <dbReference type="ARBA" id="ARBA00022679"/>
    </source>
</evidence>
<keyword evidence="3 7" id="KW-0808">Transferase</keyword>
<feature type="binding site" evidence="7">
    <location>
        <position position="269"/>
    </location>
    <ligand>
        <name>carbamoyl phosphate</name>
        <dbReference type="ChEBI" id="CHEBI:58228"/>
    </ligand>
</feature>
<dbReference type="PROSITE" id="PS00097">
    <property type="entry name" value="CARBAMOYLTRANSFERASE"/>
    <property type="match status" value="1"/>
</dbReference>
<dbReference type="SUPFAM" id="SSF53671">
    <property type="entry name" value="Aspartate/ornithine carbamoyltransferase"/>
    <property type="match status" value="1"/>
</dbReference>
<dbReference type="InterPro" id="IPR036901">
    <property type="entry name" value="Asp/Orn_carbamoylTrfase_sf"/>
</dbReference>
<evidence type="ECO:0000256" key="4">
    <source>
        <dbReference type="ARBA" id="ARBA00022975"/>
    </source>
</evidence>
<dbReference type="GO" id="GO:0016597">
    <property type="term" value="F:amino acid binding"/>
    <property type="evidence" value="ECO:0007669"/>
    <property type="project" value="InterPro"/>
</dbReference>
<feature type="binding site" evidence="7">
    <location>
        <position position="232"/>
    </location>
    <ligand>
        <name>L-aspartate</name>
        <dbReference type="ChEBI" id="CHEBI:29991"/>
    </ligand>
</feature>
<evidence type="ECO:0000256" key="6">
    <source>
        <dbReference type="ARBA" id="ARBA00048859"/>
    </source>
</evidence>
<gene>
    <name evidence="7" type="primary">pyrB</name>
    <name evidence="8" type="ORF">KU39_2250</name>
</gene>
<feature type="binding site" evidence="7">
    <location>
        <position position="170"/>
    </location>
    <ligand>
        <name>L-aspartate</name>
        <dbReference type="ChEBI" id="CHEBI:29991"/>
    </ligand>
</feature>
<dbReference type="AlphaFoldDB" id="A0A1L6TDE3"/>
<evidence type="ECO:0000256" key="5">
    <source>
        <dbReference type="ARBA" id="ARBA00043884"/>
    </source>
</evidence>
<dbReference type="InterPro" id="IPR006132">
    <property type="entry name" value="Asp/Orn_carbamoyltranf_P-bd"/>
</dbReference>
<comment type="pathway">
    <text evidence="1 7">Pyrimidine metabolism; UMP biosynthesis via de novo pathway; (S)-dihydroorotate from bicarbonate: step 2/3.</text>
</comment>
<dbReference type="NCBIfam" id="TIGR00670">
    <property type="entry name" value="asp_carb_tr"/>
    <property type="match status" value="1"/>
</dbReference>
<dbReference type="PRINTS" id="PR00100">
    <property type="entry name" value="AOTCASE"/>
</dbReference>
<feature type="binding site" evidence="7">
    <location>
        <position position="88"/>
    </location>
    <ligand>
        <name>L-aspartate</name>
        <dbReference type="ChEBI" id="CHEBI:29991"/>
    </ligand>
</feature>
<organism evidence="8 9">
    <name type="scientific">Piscirickettsia salmonis</name>
    <dbReference type="NCBI Taxonomy" id="1238"/>
    <lineage>
        <taxon>Bacteria</taxon>
        <taxon>Pseudomonadati</taxon>
        <taxon>Pseudomonadota</taxon>
        <taxon>Gammaproteobacteria</taxon>
        <taxon>Thiotrichales</taxon>
        <taxon>Piscirickettsiaceae</taxon>
        <taxon>Piscirickettsia</taxon>
    </lineage>
</organism>
<comment type="function">
    <text evidence="5 7">Catalyzes the condensation of carbamoyl phosphate and aspartate to form carbamoyl aspartate and inorganic phosphate, the committed step in the de novo pyrimidine nucleotide biosynthesis pathway.</text>
</comment>
<dbReference type="FunFam" id="3.40.50.1370:FF:000002">
    <property type="entry name" value="Aspartate carbamoyltransferase 2"/>
    <property type="match status" value="1"/>
</dbReference>
<dbReference type="RefSeq" id="WP_017375710.1">
    <property type="nucleotide sequence ID" value="NZ_CP012508.1"/>
</dbReference>
<comment type="similarity">
    <text evidence="2 7">Belongs to the aspartate/ornithine carbamoyltransferase superfamily. ATCase family.</text>
</comment>
<dbReference type="FunFam" id="3.40.50.1370:FF:000001">
    <property type="entry name" value="Aspartate carbamoyltransferase"/>
    <property type="match status" value="1"/>
</dbReference>
<evidence type="ECO:0000256" key="1">
    <source>
        <dbReference type="ARBA" id="ARBA00004852"/>
    </source>
</evidence>
<protein>
    <recommendedName>
        <fullName evidence="7">Aspartate carbamoyltransferase</fullName>
        <ecNumber evidence="7">2.1.3.2</ecNumber>
    </recommendedName>
    <alternativeName>
        <fullName evidence="7">Aspartate transcarbamylase</fullName>
        <shortName evidence="7">ATCase</shortName>
    </alternativeName>
</protein>
<dbReference type="PANTHER" id="PTHR45753:SF6">
    <property type="entry name" value="ASPARTATE CARBAMOYLTRANSFERASE"/>
    <property type="match status" value="1"/>
</dbReference>
<feature type="binding site" evidence="7">
    <location>
        <position position="109"/>
    </location>
    <ligand>
        <name>carbamoyl phosphate</name>
        <dbReference type="ChEBI" id="CHEBI:58228"/>
    </ligand>
</feature>
<keyword evidence="4 7" id="KW-0665">Pyrimidine biosynthesis</keyword>
<dbReference type="Pfam" id="PF00185">
    <property type="entry name" value="OTCace"/>
    <property type="match status" value="1"/>
</dbReference>
<accession>A0A1L6TDE3</accession>
<dbReference type="EC" id="2.1.3.2" evidence="7"/>
<dbReference type="EMBL" id="CP012508">
    <property type="protein sequence ID" value="ALB23430.1"/>
    <property type="molecule type" value="Genomic_DNA"/>
</dbReference>
<name>A0A1L6TDE3_PISSA</name>
<evidence type="ECO:0000256" key="2">
    <source>
        <dbReference type="ARBA" id="ARBA00008896"/>
    </source>
</evidence>
<evidence type="ECO:0000256" key="7">
    <source>
        <dbReference type="HAMAP-Rule" id="MF_00001"/>
    </source>
</evidence>
<dbReference type="Pfam" id="PF02729">
    <property type="entry name" value="OTCace_N"/>
    <property type="match status" value="1"/>
</dbReference>
<dbReference type="GO" id="GO:0005829">
    <property type="term" value="C:cytosol"/>
    <property type="evidence" value="ECO:0007669"/>
    <property type="project" value="TreeGrafter"/>
</dbReference>
<dbReference type="OrthoDB" id="9774690at2"/>
<evidence type="ECO:0000313" key="9">
    <source>
        <dbReference type="Proteomes" id="UP000029558"/>
    </source>
</evidence>
<dbReference type="Gene3D" id="3.40.50.1370">
    <property type="entry name" value="Aspartate/ornithine carbamoyltransferase"/>
    <property type="match status" value="2"/>
</dbReference>
<dbReference type="GO" id="GO:0006520">
    <property type="term" value="P:amino acid metabolic process"/>
    <property type="evidence" value="ECO:0007669"/>
    <property type="project" value="InterPro"/>
</dbReference>
<dbReference type="GO" id="GO:0044205">
    <property type="term" value="P:'de novo' UMP biosynthetic process"/>
    <property type="evidence" value="ECO:0007669"/>
    <property type="project" value="UniProtKB-UniRule"/>
</dbReference>
<feature type="binding site" evidence="7">
    <location>
        <position position="60"/>
    </location>
    <ligand>
        <name>carbamoyl phosphate</name>
        <dbReference type="ChEBI" id="CHEBI:58228"/>
    </ligand>
</feature>
<feature type="binding site" evidence="7">
    <location>
        <position position="137"/>
    </location>
    <ligand>
        <name>carbamoyl phosphate</name>
        <dbReference type="ChEBI" id="CHEBI:58228"/>
    </ligand>
</feature>